<sequence>MRRIVYLFGLLLVAGLAGAGWVVAQVPLPPAEPLVQTSYVCAADVAEGCGPDNSIAQLSGSENRISLELEEVPDVLIDAILAQEDRNFFSHSGIDPVSIGRALWTDVRHQRLAQGGSTITQQYVKNVYLTDDRTLLRKVREAALAMKLERELGKEEILERYLNTIYFGRGAYGVEAASRAYFGKPAAELQVGEAAFLAGLIRAPESAEPTRYPEEADRRRNNALVRMVADGHITQAQMDEANSVPMVEIVLPRPEREGLGEVVGAEYGTEYYVDEVRQWLIDEFGAATVYGGGLRVYTALDLEAQRAAYESVTGTLDPANPDDPAAALVALDADNDVIAMVGGTDFEASQVNLALGREGGGTGRGPGSAYKPFALARALLDDIGMNDTYDAPGVKVFPGADDGADWRVTGGGSPTGEWSLLDAMRVSSNTVFAQLMLDLGPARVNEIAHQLGVTADIPDVPAVVLGAGEVSVLDMASSYSSFRDRGMHRDPVMVVRVTDADGRVLYSADRDAERVLDEEVADLVTHSLEGVVTSGTGRAAAVPGHTVAGKTGTTTNNRDAWFVGYSCEISTAVWMGYPTGDAEGNPRLMDDVRGIQVTGGSFPAEIWSDFMTRALEGAAPCDFPDVDIPPASSTTTILDCPVDATDTTDPDTPIELCPTPTSSSSTTSTTEAESTTTTTEEPPPTTSTTAPPTTSTTAPPPSTSSTTAPAEPDG</sequence>
<dbReference type="GO" id="GO:0006508">
    <property type="term" value="P:proteolysis"/>
    <property type="evidence" value="ECO:0007669"/>
    <property type="project" value="UniProtKB-KW"/>
</dbReference>
<reference evidence="17 18" key="1">
    <citation type="submission" date="2019-11" db="EMBL/GenBank/DDBJ databases">
        <authorList>
            <person name="He Y."/>
        </authorList>
    </citation>
    <scope>NUCLEOTIDE SEQUENCE [LARGE SCALE GENOMIC DNA]</scope>
    <source>
        <strain evidence="17 18">SCSIO 58843</strain>
    </source>
</reference>
<organism evidence="17 18">
    <name type="scientific">Actinomarinicola tropica</name>
    <dbReference type="NCBI Taxonomy" id="2789776"/>
    <lineage>
        <taxon>Bacteria</taxon>
        <taxon>Bacillati</taxon>
        <taxon>Actinomycetota</taxon>
        <taxon>Acidimicrobiia</taxon>
        <taxon>Acidimicrobiales</taxon>
        <taxon>Iamiaceae</taxon>
        <taxon>Actinomarinicola</taxon>
    </lineage>
</organism>
<dbReference type="SUPFAM" id="SSF53955">
    <property type="entry name" value="Lysozyme-like"/>
    <property type="match status" value="1"/>
</dbReference>
<dbReference type="InterPro" id="IPR001460">
    <property type="entry name" value="PCN-bd_Tpept"/>
</dbReference>
<keyword evidence="11" id="KW-0961">Cell wall biogenesis/degradation</keyword>
<keyword evidence="5" id="KW-0328">Glycosyltransferase</keyword>
<dbReference type="GO" id="GO:0071555">
    <property type="term" value="P:cell wall organization"/>
    <property type="evidence" value="ECO:0007669"/>
    <property type="project" value="UniProtKB-KW"/>
</dbReference>
<dbReference type="RefSeq" id="WP_153760980.1">
    <property type="nucleotide sequence ID" value="NZ_CP045851.1"/>
</dbReference>
<comment type="catalytic activity">
    <reaction evidence="12">
        <text>Preferential cleavage: (Ac)2-L-Lys-D-Ala-|-D-Ala. Also transpeptidation of peptidyl-alanyl moieties that are N-acyl substituents of D-alanine.</text>
        <dbReference type="EC" id="3.4.16.4"/>
    </reaction>
</comment>
<dbReference type="PANTHER" id="PTHR32282">
    <property type="entry name" value="BINDING PROTEIN TRANSPEPTIDASE, PUTATIVE-RELATED"/>
    <property type="match status" value="1"/>
</dbReference>
<evidence type="ECO:0000256" key="12">
    <source>
        <dbReference type="ARBA" id="ARBA00034000"/>
    </source>
</evidence>
<evidence type="ECO:0000256" key="6">
    <source>
        <dbReference type="ARBA" id="ARBA00022679"/>
    </source>
</evidence>
<keyword evidence="4" id="KW-0645">Protease</keyword>
<keyword evidence="10" id="KW-0511">Multifunctional enzyme</keyword>
<evidence type="ECO:0000313" key="18">
    <source>
        <dbReference type="Proteomes" id="UP000334019"/>
    </source>
</evidence>
<keyword evidence="7" id="KW-0378">Hydrolase</keyword>
<dbReference type="Pfam" id="PF00905">
    <property type="entry name" value="Transpeptidase"/>
    <property type="match status" value="1"/>
</dbReference>
<evidence type="ECO:0000259" key="15">
    <source>
        <dbReference type="Pfam" id="PF00905"/>
    </source>
</evidence>
<dbReference type="GO" id="GO:0009252">
    <property type="term" value="P:peptidoglycan biosynthetic process"/>
    <property type="evidence" value="ECO:0007669"/>
    <property type="project" value="UniProtKB-KW"/>
</dbReference>
<dbReference type="GO" id="GO:0008955">
    <property type="term" value="F:peptidoglycan glycosyltransferase activity"/>
    <property type="evidence" value="ECO:0007669"/>
    <property type="project" value="UniProtKB-EC"/>
</dbReference>
<comment type="catalytic activity">
    <reaction evidence="13">
        <text>[GlcNAc-(1-&gt;4)-Mur2Ac(oyl-L-Ala-gamma-D-Glu-L-Lys-D-Ala-D-Ala)](n)-di-trans,octa-cis-undecaprenyl diphosphate + beta-D-GlcNAc-(1-&gt;4)-Mur2Ac(oyl-L-Ala-gamma-D-Glu-L-Lys-D-Ala-D-Ala)-di-trans,octa-cis-undecaprenyl diphosphate = [GlcNAc-(1-&gt;4)-Mur2Ac(oyl-L-Ala-gamma-D-Glu-L-Lys-D-Ala-D-Ala)](n+1)-di-trans,octa-cis-undecaprenyl diphosphate + di-trans,octa-cis-undecaprenyl diphosphate + H(+)</text>
        <dbReference type="Rhea" id="RHEA:23708"/>
        <dbReference type="Rhea" id="RHEA-COMP:9602"/>
        <dbReference type="Rhea" id="RHEA-COMP:9603"/>
        <dbReference type="ChEBI" id="CHEBI:15378"/>
        <dbReference type="ChEBI" id="CHEBI:58405"/>
        <dbReference type="ChEBI" id="CHEBI:60033"/>
        <dbReference type="ChEBI" id="CHEBI:78435"/>
        <dbReference type="EC" id="2.4.99.28"/>
    </reaction>
</comment>
<dbReference type="AlphaFoldDB" id="A0A5Q2RJ43"/>
<accession>A0A5Q2RJ43</accession>
<dbReference type="InterPro" id="IPR036950">
    <property type="entry name" value="PBP_transglycosylase"/>
</dbReference>
<name>A0A5Q2RJ43_9ACTN</name>
<evidence type="ECO:0000256" key="4">
    <source>
        <dbReference type="ARBA" id="ARBA00022670"/>
    </source>
</evidence>
<evidence type="ECO:0000313" key="17">
    <source>
        <dbReference type="EMBL" id="QGG96878.1"/>
    </source>
</evidence>
<dbReference type="GO" id="GO:0030288">
    <property type="term" value="C:outer membrane-bounded periplasmic space"/>
    <property type="evidence" value="ECO:0007669"/>
    <property type="project" value="TreeGrafter"/>
</dbReference>
<evidence type="ECO:0000256" key="2">
    <source>
        <dbReference type="ARBA" id="ARBA00007739"/>
    </source>
</evidence>
<dbReference type="KEGG" id="atq:GH723_18220"/>
<dbReference type="GO" id="GO:0008360">
    <property type="term" value="P:regulation of cell shape"/>
    <property type="evidence" value="ECO:0007669"/>
    <property type="project" value="UniProtKB-KW"/>
</dbReference>
<evidence type="ECO:0000256" key="7">
    <source>
        <dbReference type="ARBA" id="ARBA00022801"/>
    </source>
</evidence>
<dbReference type="InterPro" id="IPR012338">
    <property type="entry name" value="Beta-lactam/transpept-like"/>
</dbReference>
<evidence type="ECO:0000256" key="11">
    <source>
        <dbReference type="ARBA" id="ARBA00023316"/>
    </source>
</evidence>
<keyword evidence="6" id="KW-0808">Transferase</keyword>
<comment type="similarity">
    <text evidence="1">In the C-terminal section; belongs to the transpeptidase family.</text>
</comment>
<dbReference type="SUPFAM" id="SSF56601">
    <property type="entry name" value="beta-lactamase/transpeptidase-like"/>
    <property type="match status" value="1"/>
</dbReference>
<comment type="similarity">
    <text evidence="2">In the N-terminal section; belongs to the glycosyltransferase 51 family.</text>
</comment>
<feature type="compositionally biased region" description="Low complexity" evidence="14">
    <location>
        <begin position="643"/>
        <end position="714"/>
    </location>
</feature>
<dbReference type="InterPro" id="IPR001264">
    <property type="entry name" value="Glyco_trans_51"/>
</dbReference>
<dbReference type="InterPro" id="IPR023346">
    <property type="entry name" value="Lysozyme-like_dom_sf"/>
</dbReference>
<dbReference type="Proteomes" id="UP000334019">
    <property type="component" value="Chromosome"/>
</dbReference>
<feature type="region of interest" description="Disordered" evidence="14">
    <location>
        <begin position="634"/>
        <end position="714"/>
    </location>
</feature>
<keyword evidence="9" id="KW-0573">Peptidoglycan synthesis</keyword>
<evidence type="ECO:0000256" key="9">
    <source>
        <dbReference type="ARBA" id="ARBA00022984"/>
    </source>
</evidence>
<dbReference type="EMBL" id="CP045851">
    <property type="protein sequence ID" value="QGG96878.1"/>
    <property type="molecule type" value="Genomic_DNA"/>
</dbReference>
<keyword evidence="3" id="KW-0121">Carboxypeptidase</keyword>
<evidence type="ECO:0000256" key="14">
    <source>
        <dbReference type="SAM" id="MobiDB-lite"/>
    </source>
</evidence>
<evidence type="ECO:0000256" key="1">
    <source>
        <dbReference type="ARBA" id="ARBA00007090"/>
    </source>
</evidence>
<dbReference type="GO" id="GO:0009002">
    <property type="term" value="F:serine-type D-Ala-D-Ala carboxypeptidase activity"/>
    <property type="evidence" value="ECO:0007669"/>
    <property type="project" value="UniProtKB-EC"/>
</dbReference>
<keyword evidence="18" id="KW-1185">Reference proteome</keyword>
<evidence type="ECO:0000256" key="10">
    <source>
        <dbReference type="ARBA" id="ARBA00023268"/>
    </source>
</evidence>
<dbReference type="InterPro" id="IPR050396">
    <property type="entry name" value="Glycosyltr_51/Transpeptidase"/>
</dbReference>
<proteinExistence type="inferred from homology"/>
<feature type="domain" description="Glycosyl transferase family 51" evidence="16">
    <location>
        <begin position="54"/>
        <end position="227"/>
    </location>
</feature>
<dbReference type="Pfam" id="PF00912">
    <property type="entry name" value="Transgly"/>
    <property type="match status" value="1"/>
</dbReference>
<evidence type="ECO:0000256" key="8">
    <source>
        <dbReference type="ARBA" id="ARBA00022960"/>
    </source>
</evidence>
<evidence type="ECO:0000259" key="16">
    <source>
        <dbReference type="Pfam" id="PF00912"/>
    </source>
</evidence>
<feature type="domain" description="Penicillin-binding protein transpeptidase" evidence="15">
    <location>
        <begin position="327"/>
        <end position="575"/>
    </location>
</feature>
<dbReference type="PANTHER" id="PTHR32282:SF33">
    <property type="entry name" value="PEPTIDOGLYCAN GLYCOSYLTRANSFERASE"/>
    <property type="match status" value="1"/>
</dbReference>
<evidence type="ECO:0000256" key="13">
    <source>
        <dbReference type="ARBA" id="ARBA00049902"/>
    </source>
</evidence>
<evidence type="ECO:0000256" key="3">
    <source>
        <dbReference type="ARBA" id="ARBA00022645"/>
    </source>
</evidence>
<dbReference type="FunFam" id="1.10.3810.10:FF:000001">
    <property type="entry name" value="Penicillin-binding protein 1A"/>
    <property type="match status" value="1"/>
</dbReference>
<evidence type="ECO:0000256" key="5">
    <source>
        <dbReference type="ARBA" id="ARBA00022676"/>
    </source>
</evidence>
<dbReference type="Gene3D" id="3.40.710.10">
    <property type="entry name" value="DD-peptidase/beta-lactamase superfamily"/>
    <property type="match status" value="1"/>
</dbReference>
<gene>
    <name evidence="17" type="ORF">GH723_18220</name>
</gene>
<dbReference type="Gene3D" id="1.10.3810.10">
    <property type="entry name" value="Biosynthetic peptidoglycan transglycosylase-like"/>
    <property type="match status" value="1"/>
</dbReference>
<dbReference type="GO" id="GO:0008658">
    <property type="term" value="F:penicillin binding"/>
    <property type="evidence" value="ECO:0007669"/>
    <property type="project" value="InterPro"/>
</dbReference>
<protein>
    <submittedName>
        <fullName evidence="17">Uncharacterized protein</fullName>
    </submittedName>
</protein>
<keyword evidence="8" id="KW-0133">Cell shape</keyword>